<organism evidence="2 3">
    <name type="scientific">Ponticaulis profundi</name>
    <dbReference type="NCBI Taxonomy" id="2665222"/>
    <lineage>
        <taxon>Bacteria</taxon>
        <taxon>Pseudomonadati</taxon>
        <taxon>Pseudomonadota</taxon>
        <taxon>Alphaproteobacteria</taxon>
        <taxon>Hyphomonadales</taxon>
        <taxon>Hyphomonadaceae</taxon>
        <taxon>Ponticaulis</taxon>
    </lineage>
</organism>
<protein>
    <submittedName>
        <fullName evidence="2">Phage regulatory protein/antirepressor Ant</fullName>
    </submittedName>
</protein>
<feature type="domain" description="Antirepressor protein C-terminal" evidence="1">
    <location>
        <begin position="128"/>
        <end position="232"/>
    </location>
</feature>
<evidence type="ECO:0000313" key="2">
    <source>
        <dbReference type="EMBL" id="MFC6197804.1"/>
    </source>
</evidence>
<keyword evidence="3" id="KW-1185">Reference proteome</keyword>
<name>A0ABW1S8F9_9PROT</name>
<dbReference type="RefSeq" id="WP_377377230.1">
    <property type="nucleotide sequence ID" value="NZ_JBHSSW010000008.1"/>
</dbReference>
<reference evidence="3" key="1">
    <citation type="journal article" date="2019" name="Int. J. Syst. Evol. Microbiol.">
        <title>The Global Catalogue of Microorganisms (GCM) 10K type strain sequencing project: providing services to taxonomists for standard genome sequencing and annotation.</title>
        <authorList>
            <consortium name="The Broad Institute Genomics Platform"/>
            <consortium name="The Broad Institute Genome Sequencing Center for Infectious Disease"/>
            <person name="Wu L."/>
            <person name="Ma J."/>
        </authorList>
    </citation>
    <scope>NUCLEOTIDE SEQUENCE [LARGE SCALE GENOMIC DNA]</scope>
    <source>
        <strain evidence="3">CGMCC-1.15741</strain>
    </source>
</reference>
<proteinExistence type="predicted"/>
<comment type="caution">
    <text evidence="2">The sequence shown here is derived from an EMBL/GenBank/DDBJ whole genome shotgun (WGS) entry which is preliminary data.</text>
</comment>
<dbReference type="Pfam" id="PF09669">
    <property type="entry name" value="Phage_pRha"/>
    <property type="match status" value="1"/>
</dbReference>
<evidence type="ECO:0000259" key="1">
    <source>
        <dbReference type="Pfam" id="PF03374"/>
    </source>
</evidence>
<accession>A0ABW1S8F9</accession>
<dbReference type="InterPro" id="IPR014054">
    <property type="entry name" value="Phage_regulatory_Rha"/>
</dbReference>
<dbReference type="Pfam" id="PF03374">
    <property type="entry name" value="ANT"/>
    <property type="match status" value="1"/>
</dbReference>
<dbReference type="InterPro" id="IPR005039">
    <property type="entry name" value="Ant_C"/>
</dbReference>
<gene>
    <name evidence="2" type="ORF">ACFQDM_06930</name>
</gene>
<evidence type="ECO:0000313" key="3">
    <source>
        <dbReference type="Proteomes" id="UP001596303"/>
    </source>
</evidence>
<dbReference type="Proteomes" id="UP001596303">
    <property type="component" value="Unassembled WGS sequence"/>
</dbReference>
<dbReference type="EMBL" id="JBHSSW010000008">
    <property type="protein sequence ID" value="MFC6197804.1"/>
    <property type="molecule type" value="Genomic_DNA"/>
</dbReference>
<sequence length="238" mass="26751">MTDLVQADGPQTMSSREIAELCEARHNDVCATIVRLFDRGVLRESRKTTRAYKLEEGGRPTKVYDLTKRDTLVVVSGYKDEIRARIIDRWQELEQKEKAGNDPARMLSDPAILRQTLLTYTEKVIELEAKIEEDAPKVEALERISEAEGSLCITDAAKALQMRPKDLFSYMTQHGWIYKRPGGGHYLGYQSKVTQGVLEHKVTTVLRPDGSEKITEQVRVTPKGISRLAQLIPPAAAA</sequence>